<sequence length="24" mass="2786">MQVPQFANKHRAYLTLLNTLQADI</sequence>
<reference evidence="1" key="2">
    <citation type="journal article" date="2015" name="Data Brief">
        <title>Shoot transcriptome of the giant reed, Arundo donax.</title>
        <authorList>
            <person name="Barrero R.A."/>
            <person name="Guerrero F.D."/>
            <person name="Moolhuijzen P."/>
            <person name="Goolsby J.A."/>
            <person name="Tidwell J."/>
            <person name="Bellgard S.E."/>
            <person name="Bellgard M.I."/>
        </authorList>
    </citation>
    <scope>NUCLEOTIDE SEQUENCE</scope>
    <source>
        <tissue evidence="1">Shoot tissue taken approximately 20 cm above the soil surface</tissue>
    </source>
</reference>
<name>A0A0A9CLC8_ARUDO</name>
<proteinExistence type="predicted"/>
<dbReference type="AlphaFoldDB" id="A0A0A9CLC8"/>
<reference evidence="1" key="1">
    <citation type="submission" date="2014-09" db="EMBL/GenBank/DDBJ databases">
        <authorList>
            <person name="Magalhaes I.L.F."/>
            <person name="Oliveira U."/>
            <person name="Santos F.R."/>
            <person name="Vidigal T.H.D.A."/>
            <person name="Brescovit A.D."/>
            <person name="Santos A.J."/>
        </authorList>
    </citation>
    <scope>NUCLEOTIDE SEQUENCE</scope>
    <source>
        <tissue evidence="1">Shoot tissue taken approximately 20 cm above the soil surface</tissue>
    </source>
</reference>
<protein>
    <submittedName>
        <fullName evidence="1">Uncharacterized protein</fullName>
    </submittedName>
</protein>
<accession>A0A0A9CLC8</accession>
<organism evidence="1">
    <name type="scientific">Arundo donax</name>
    <name type="common">Giant reed</name>
    <name type="synonym">Donax arundinaceus</name>
    <dbReference type="NCBI Taxonomy" id="35708"/>
    <lineage>
        <taxon>Eukaryota</taxon>
        <taxon>Viridiplantae</taxon>
        <taxon>Streptophyta</taxon>
        <taxon>Embryophyta</taxon>
        <taxon>Tracheophyta</taxon>
        <taxon>Spermatophyta</taxon>
        <taxon>Magnoliopsida</taxon>
        <taxon>Liliopsida</taxon>
        <taxon>Poales</taxon>
        <taxon>Poaceae</taxon>
        <taxon>PACMAD clade</taxon>
        <taxon>Arundinoideae</taxon>
        <taxon>Arundineae</taxon>
        <taxon>Arundo</taxon>
    </lineage>
</organism>
<dbReference type="EMBL" id="GBRH01225563">
    <property type="protein sequence ID" value="JAD72332.1"/>
    <property type="molecule type" value="Transcribed_RNA"/>
</dbReference>
<evidence type="ECO:0000313" key="1">
    <source>
        <dbReference type="EMBL" id="JAD72332.1"/>
    </source>
</evidence>